<evidence type="ECO:0000313" key="3">
    <source>
        <dbReference type="Proteomes" id="UP000010296"/>
    </source>
</evidence>
<evidence type="ECO:0000313" key="2">
    <source>
        <dbReference type="EMBL" id="EFU74728.1"/>
    </source>
</evidence>
<dbReference type="HOGENOM" id="CLU_038716_3_1_9"/>
<dbReference type="OrthoDB" id="9790815at2"/>
<dbReference type="PANTHER" id="PTHR30344">
    <property type="entry name" value="6-PHOSPHOGLUCONOLACTONASE-RELATED"/>
    <property type="match status" value="1"/>
</dbReference>
<dbReference type="InterPro" id="IPR015943">
    <property type="entry name" value="WD40/YVTN_repeat-like_dom_sf"/>
</dbReference>
<dbReference type="InterPro" id="IPR011048">
    <property type="entry name" value="Haem_d1_sf"/>
</dbReference>
<organism evidence="2 3">
    <name type="scientific">Enterococcus italicus (strain DSM 15952 / CCUG 50447 / LMG 22039 / TP 1.5)</name>
    <dbReference type="NCBI Taxonomy" id="888064"/>
    <lineage>
        <taxon>Bacteria</taxon>
        <taxon>Bacillati</taxon>
        <taxon>Bacillota</taxon>
        <taxon>Bacilli</taxon>
        <taxon>Lactobacillales</taxon>
        <taxon>Enterococcaceae</taxon>
        <taxon>Enterococcus</taxon>
    </lineage>
</organism>
<dbReference type="SUPFAM" id="SSF51004">
    <property type="entry name" value="C-terminal (heme d1) domain of cytochrome cd1-nitrite reductase"/>
    <property type="match status" value="1"/>
</dbReference>
<proteinExistence type="inferred from homology"/>
<comment type="similarity">
    <text evidence="1">Belongs to the cycloisomerase 2 family.</text>
</comment>
<protein>
    <recommendedName>
        <fullName evidence="4">6-phosphogluconolactonase</fullName>
    </recommendedName>
</protein>
<dbReference type="Pfam" id="PF10282">
    <property type="entry name" value="Lactonase"/>
    <property type="match status" value="1"/>
</dbReference>
<dbReference type="GO" id="GO:0017057">
    <property type="term" value="F:6-phosphogluconolactonase activity"/>
    <property type="evidence" value="ECO:0007669"/>
    <property type="project" value="TreeGrafter"/>
</dbReference>
<dbReference type="AlphaFoldDB" id="E6LDK9"/>
<dbReference type="PATRIC" id="fig|888064.11.peg.1305"/>
<dbReference type="PANTHER" id="PTHR30344:SF1">
    <property type="entry name" value="6-PHOSPHOGLUCONOLACTONASE"/>
    <property type="match status" value="1"/>
</dbReference>
<dbReference type="RefSeq" id="WP_007207470.1">
    <property type="nucleotide sequence ID" value="NZ_GL622241.1"/>
</dbReference>
<dbReference type="InterPro" id="IPR019405">
    <property type="entry name" value="Lactonase_7-beta_prop"/>
</dbReference>
<sequence length="338" mass="36639">MKESFLLGTYTKRASQGIYTVELEDGVLSDVQLVTTVSGPTYVTQSKKGVTYAVTANDGNGGVAAYGTDWSLLNVVGEEGASPCYVAVDEPRQLVYGANYHKGAVTVYQIQADGSLALTDRVVHEEPVGPHKNQDHAHAHYADLTPDQRLVVCDLGTDSVYTYDVSDEGKLTVVTRYQAEPGTGPRHLAFHPNGQTAYLFGELDSTVTSLAYDQATGTFTKQQKLSTLPTTYTDFNGGAAIRVTKDGRFVYASNRGHNSIAVYQVADDNRLSLVEIVSSNGDFPRDFNFNQAEDFLICAHQESDNLVLFSRDADTGKLTVVQDDIVAPECVCVAQIKA</sequence>
<dbReference type="eggNOG" id="COG2706">
    <property type="taxonomic scope" value="Bacteria"/>
</dbReference>
<evidence type="ECO:0000256" key="1">
    <source>
        <dbReference type="ARBA" id="ARBA00005564"/>
    </source>
</evidence>
<accession>E6LDK9</accession>
<gene>
    <name evidence="2" type="ORF">HMPREF9088_0449</name>
</gene>
<dbReference type="GO" id="GO:0005829">
    <property type="term" value="C:cytosol"/>
    <property type="evidence" value="ECO:0007669"/>
    <property type="project" value="TreeGrafter"/>
</dbReference>
<reference evidence="2 3" key="1">
    <citation type="submission" date="2010-12" db="EMBL/GenBank/DDBJ databases">
        <authorList>
            <person name="Muzny D."/>
            <person name="Qin X."/>
            <person name="Deng J."/>
            <person name="Jiang H."/>
            <person name="Liu Y."/>
            <person name="Qu J."/>
            <person name="Song X.-Z."/>
            <person name="Zhang L."/>
            <person name="Thornton R."/>
            <person name="Coyle M."/>
            <person name="Francisco L."/>
            <person name="Jackson L."/>
            <person name="Javaid M."/>
            <person name="Korchina V."/>
            <person name="Kovar C."/>
            <person name="Mata R."/>
            <person name="Mathew T."/>
            <person name="Ngo R."/>
            <person name="Nguyen L."/>
            <person name="Nguyen N."/>
            <person name="Okwuonu G."/>
            <person name="Ongeri F."/>
            <person name="Pham C."/>
            <person name="Simmons D."/>
            <person name="Wilczek-Boney K."/>
            <person name="Hale W."/>
            <person name="Jakkamsetti A."/>
            <person name="Pham P."/>
            <person name="Ruth R."/>
            <person name="San Lucas F."/>
            <person name="Warren J."/>
            <person name="Zhang J."/>
            <person name="Zhao Z."/>
            <person name="Zhou C."/>
            <person name="Zhu D."/>
            <person name="Lee S."/>
            <person name="Bess C."/>
            <person name="Blankenburg K."/>
            <person name="Forbes L."/>
            <person name="Fu Q."/>
            <person name="Gubbala S."/>
            <person name="Hirani K."/>
            <person name="Jayaseelan J.C."/>
            <person name="Lara F."/>
            <person name="Munidasa M."/>
            <person name="Palculict T."/>
            <person name="Patil S."/>
            <person name="Pu L.-L."/>
            <person name="Saada N."/>
            <person name="Tang L."/>
            <person name="Weissenberger G."/>
            <person name="Zhu Y."/>
            <person name="Hemphill L."/>
            <person name="Shang Y."/>
            <person name="Youmans B."/>
            <person name="Ayvaz T."/>
            <person name="Ross M."/>
            <person name="Santibanez J."/>
            <person name="Aqrawi P."/>
            <person name="Gross S."/>
            <person name="Joshi V."/>
            <person name="Fowler G."/>
            <person name="Nazareth L."/>
            <person name="Reid J."/>
            <person name="Worley K."/>
            <person name="Petrosino J."/>
            <person name="Highlander S."/>
            <person name="Gibbs R."/>
        </authorList>
    </citation>
    <scope>NUCLEOTIDE SEQUENCE [LARGE SCALE GENOMIC DNA]</scope>
    <source>
        <strain evidence="3">DSM 15952 / CCUG 50447 / LMG 22039 / TP 1.5</strain>
    </source>
</reference>
<dbReference type="Gene3D" id="2.130.10.10">
    <property type="entry name" value="YVTN repeat-like/Quinoprotein amine dehydrogenase"/>
    <property type="match status" value="1"/>
</dbReference>
<dbReference type="Proteomes" id="UP000010296">
    <property type="component" value="Unassembled WGS sequence"/>
</dbReference>
<name>E6LDK9_ENTI1</name>
<comment type="caution">
    <text evidence="2">The sequence shown here is derived from an EMBL/GenBank/DDBJ whole genome shotgun (WGS) entry which is preliminary data.</text>
</comment>
<evidence type="ECO:0008006" key="4">
    <source>
        <dbReference type="Google" id="ProtNLM"/>
    </source>
</evidence>
<keyword evidence="3" id="KW-1185">Reference proteome</keyword>
<dbReference type="InterPro" id="IPR050282">
    <property type="entry name" value="Cycloisomerase_2"/>
</dbReference>
<dbReference type="EMBL" id="AEPV01000016">
    <property type="protein sequence ID" value="EFU74728.1"/>
    <property type="molecule type" value="Genomic_DNA"/>
</dbReference>
<dbReference type="STRING" id="888064.HMPREF9088_0449"/>